<dbReference type="EMBL" id="JAEQNE010000002">
    <property type="protein sequence ID" value="MBL0392017.1"/>
    <property type="molecule type" value="Genomic_DNA"/>
</dbReference>
<protein>
    <submittedName>
        <fullName evidence="1">Glycosyltransferase family 2 protein</fullName>
    </submittedName>
</protein>
<comment type="caution">
    <text evidence="1">The sequence shown here is derived from an EMBL/GenBank/DDBJ whole genome shotgun (WGS) entry which is preliminary data.</text>
</comment>
<dbReference type="PANTHER" id="PTHR43179:SF7">
    <property type="entry name" value="RHAMNOSYLTRANSFERASE WBBL"/>
    <property type="match status" value="1"/>
</dbReference>
<dbReference type="AlphaFoldDB" id="A0A936Z1U5"/>
<evidence type="ECO:0000313" key="2">
    <source>
        <dbReference type="Proteomes" id="UP000599109"/>
    </source>
</evidence>
<organism evidence="1 2">
    <name type="scientific">Ramlibacter monticola</name>
    <dbReference type="NCBI Taxonomy" id="1926872"/>
    <lineage>
        <taxon>Bacteria</taxon>
        <taxon>Pseudomonadati</taxon>
        <taxon>Pseudomonadota</taxon>
        <taxon>Betaproteobacteria</taxon>
        <taxon>Burkholderiales</taxon>
        <taxon>Comamonadaceae</taxon>
        <taxon>Ramlibacter</taxon>
    </lineage>
</organism>
<dbReference type="RefSeq" id="WP_201674605.1">
    <property type="nucleotide sequence ID" value="NZ_JAEQNE010000002.1"/>
</dbReference>
<dbReference type="SUPFAM" id="SSF53448">
    <property type="entry name" value="Nucleotide-diphospho-sugar transferases"/>
    <property type="match status" value="1"/>
</dbReference>
<dbReference type="Gene3D" id="3.90.550.10">
    <property type="entry name" value="Spore Coat Polysaccharide Biosynthesis Protein SpsA, Chain A"/>
    <property type="match status" value="1"/>
</dbReference>
<keyword evidence="2" id="KW-1185">Reference proteome</keyword>
<dbReference type="CDD" id="cd04186">
    <property type="entry name" value="GT_2_like_c"/>
    <property type="match status" value="1"/>
</dbReference>
<evidence type="ECO:0000313" key="1">
    <source>
        <dbReference type="EMBL" id="MBL0392017.1"/>
    </source>
</evidence>
<sequence length="329" mass="37022">MNDSQASPLENPASRVVDLLLVTFNSAHLLERLRHTLMQAERHGVILRLLAVDNASSDSSAAILRRSFGCDVFIQNRENVGFGRANNQLLEHVRSEYALLLNTDAFVSPRTIAMTMRYMDEHPGCGILGVRLTDEDGGLQPSRRSFPTPSTTFLRRTGLERLLALHGARHDIEEDHTTQAECDWVPGCYYLVRRAVLDDIGLFDPRFFLYFEEVDHCRRAREAGWTVAYLPSTSVVHLGGESAKSVSPLCAGRQISALQAESELLYMRKHFGRRGLCSHVLLVMLGDIILAGKDLLRGRGPAFAFRHFHASRLTWRLVRSTAWATRPTR</sequence>
<dbReference type="Pfam" id="PF13641">
    <property type="entry name" value="Glyco_tranf_2_3"/>
    <property type="match status" value="1"/>
</dbReference>
<proteinExistence type="predicted"/>
<reference evidence="1 2" key="1">
    <citation type="journal article" date="2017" name="Int. J. Syst. Evol. Microbiol.">
        <title>Ramlibacter monticola sp. nov., isolated from forest soil.</title>
        <authorList>
            <person name="Chaudhary D.K."/>
            <person name="Kim J."/>
        </authorList>
    </citation>
    <scope>NUCLEOTIDE SEQUENCE [LARGE SCALE GENOMIC DNA]</scope>
    <source>
        <strain evidence="1 2">KACC 19175</strain>
    </source>
</reference>
<dbReference type="PANTHER" id="PTHR43179">
    <property type="entry name" value="RHAMNOSYLTRANSFERASE WBBL"/>
    <property type="match status" value="1"/>
</dbReference>
<accession>A0A936Z1U5</accession>
<dbReference type="Proteomes" id="UP000599109">
    <property type="component" value="Unassembled WGS sequence"/>
</dbReference>
<dbReference type="InterPro" id="IPR029044">
    <property type="entry name" value="Nucleotide-diphossugar_trans"/>
</dbReference>
<gene>
    <name evidence="1" type="ORF">JJ685_12825</name>
</gene>
<name>A0A936Z1U5_9BURK</name>